<evidence type="ECO:0000256" key="4">
    <source>
        <dbReference type="ARBA" id="ARBA00022833"/>
    </source>
</evidence>
<dbReference type="InterPro" id="IPR002674">
    <property type="entry name" value="Ribosomal_eL43"/>
</dbReference>
<keyword evidence="2" id="KW-0479">Metal-binding</keyword>
<comment type="similarity">
    <text evidence="1">Belongs to the eukaryotic ribosomal protein eL43 family.</text>
</comment>
<evidence type="ECO:0000256" key="6">
    <source>
        <dbReference type="ARBA" id="ARBA00023274"/>
    </source>
</evidence>
<dbReference type="AlphaFoldDB" id="D2HL62"/>
<feature type="non-terminal residue" evidence="7">
    <location>
        <position position="1"/>
    </location>
</feature>
<feature type="non-terminal residue" evidence="7">
    <location>
        <position position="74"/>
    </location>
</feature>
<dbReference type="GO" id="GO:0003735">
    <property type="term" value="F:structural constituent of ribosome"/>
    <property type="evidence" value="ECO:0007669"/>
    <property type="project" value="InterPro"/>
</dbReference>
<evidence type="ECO:0000256" key="3">
    <source>
        <dbReference type="ARBA" id="ARBA00022771"/>
    </source>
</evidence>
<dbReference type="InterPro" id="IPR011331">
    <property type="entry name" value="Ribosomal_eL37/eL43"/>
</dbReference>
<name>D2HL62_AILME</name>
<evidence type="ECO:0008006" key="8">
    <source>
        <dbReference type="Google" id="ProtNLM"/>
    </source>
</evidence>
<evidence type="ECO:0000256" key="5">
    <source>
        <dbReference type="ARBA" id="ARBA00022980"/>
    </source>
</evidence>
<dbReference type="GO" id="GO:0022625">
    <property type="term" value="C:cytosolic large ribosomal subunit"/>
    <property type="evidence" value="ECO:0007669"/>
    <property type="project" value="UniProtKB-ARBA"/>
</dbReference>
<dbReference type="GO" id="GO:0070180">
    <property type="term" value="F:large ribosomal subunit rRNA binding"/>
    <property type="evidence" value="ECO:0007669"/>
    <property type="project" value="TreeGrafter"/>
</dbReference>
<protein>
    <recommendedName>
        <fullName evidence="8">60S ribosomal protein L37a</fullName>
    </recommendedName>
</protein>
<sequence length="74" mass="8256">RTCSGTSLRKGGRKLKISQHTQYTCSFCGKTQMKKWATWQQRSQGKMVAGGAWSYSTPSGATVKLAIRCLKELR</sequence>
<proteinExistence type="inferred from homology"/>
<keyword evidence="6" id="KW-0687">Ribonucleoprotein</keyword>
<gene>
    <name evidence="7" type="ORF">PANDA_012195</name>
</gene>
<evidence type="ECO:0000256" key="1">
    <source>
        <dbReference type="ARBA" id="ARBA00008672"/>
    </source>
</evidence>
<dbReference type="GO" id="GO:0008270">
    <property type="term" value="F:zinc ion binding"/>
    <property type="evidence" value="ECO:0007669"/>
    <property type="project" value="UniProtKB-KW"/>
</dbReference>
<keyword evidence="4" id="KW-0862">Zinc</keyword>
<dbReference type="InterPro" id="IPR011332">
    <property type="entry name" value="Ribosomal_zn-bd"/>
</dbReference>
<dbReference type="SUPFAM" id="SSF57829">
    <property type="entry name" value="Zn-binding ribosomal proteins"/>
    <property type="match status" value="1"/>
</dbReference>
<evidence type="ECO:0000256" key="2">
    <source>
        <dbReference type="ARBA" id="ARBA00022723"/>
    </source>
</evidence>
<reference evidence="7" key="1">
    <citation type="journal article" date="2010" name="Nature">
        <title>The sequence and de novo assembly of the giant panda genome.</title>
        <authorList>
            <person name="Li R."/>
            <person name="Fan W."/>
            <person name="Tian G."/>
            <person name="Zhu H."/>
            <person name="He L."/>
            <person name="Cai J."/>
            <person name="Huang Q."/>
            <person name="Cai Q."/>
            <person name="Li B."/>
            <person name="Bai Y."/>
            <person name="Zhang Z."/>
            <person name="Zhang Y."/>
            <person name="Wang W."/>
            <person name="Li J."/>
            <person name="Wei F."/>
            <person name="Li H."/>
            <person name="Jian M."/>
            <person name="Li J."/>
            <person name="Zhang Z."/>
            <person name="Nielsen R."/>
            <person name="Li D."/>
            <person name="Gu W."/>
            <person name="Yang Z."/>
            <person name="Xuan Z."/>
            <person name="Ryder O.A."/>
            <person name="Leung F.C."/>
            <person name="Zhou Y."/>
            <person name="Cao J."/>
            <person name="Sun X."/>
            <person name="Fu Y."/>
            <person name="Fang X."/>
            <person name="Guo X."/>
            <person name="Wang B."/>
            <person name="Hou R."/>
            <person name="Shen F."/>
            <person name="Mu B."/>
            <person name="Ni P."/>
            <person name="Lin R."/>
            <person name="Qian W."/>
            <person name="Wang G."/>
            <person name="Yu C."/>
            <person name="Nie W."/>
            <person name="Wang J."/>
            <person name="Wu Z."/>
            <person name="Liang H."/>
            <person name="Min J."/>
            <person name="Wu Q."/>
            <person name="Cheng S."/>
            <person name="Ruan J."/>
            <person name="Wang M."/>
            <person name="Shi Z."/>
            <person name="Wen M."/>
            <person name="Liu B."/>
            <person name="Ren X."/>
            <person name="Zheng H."/>
            <person name="Dong D."/>
            <person name="Cook K."/>
            <person name="Shan G."/>
            <person name="Zhang H."/>
            <person name="Kosiol C."/>
            <person name="Xie X."/>
            <person name="Lu Z."/>
            <person name="Zheng H."/>
            <person name="Li Y."/>
            <person name="Steiner C.C."/>
            <person name="Lam T.T."/>
            <person name="Lin S."/>
            <person name="Zhang Q."/>
            <person name="Li G."/>
            <person name="Tian J."/>
            <person name="Gong T."/>
            <person name="Liu H."/>
            <person name="Zhang D."/>
            <person name="Fang L."/>
            <person name="Ye C."/>
            <person name="Zhang J."/>
            <person name="Hu W."/>
            <person name="Xu A."/>
            <person name="Ren Y."/>
            <person name="Zhang G."/>
            <person name="Bruford M.W."/>
            <person name="Li Q."/>
            <person name="Ma L."/>
            <person name="Guo Y."/>
            <person name="An N."/>
            <person name="Hu Y."/>
            <person name="Zheng Y."/>
            <person name="Shi Y."/>
            <person name="Li Z."/>
            <person name="Liu Q."/>
            <person name="Chen Y."/>
            <person name="Zhao J."/>
            <person name="Qu N."/>
            <person name="Zhao S."/>
            <person name="Tian F."/>
            <person name="Wang X."/>
            <person name="Wang H."/>
            <person name="Xu L."/>
            <person name="Liu X."/>
            <person name="Vinar T."/>
            <person name="Wang Y."/>
            <person name="Lam T.W."/>
            <person name="Yiu S.M."/>
            <person name="Liu S."/>
            <person name="Zhang H."/>
            <person name="Li D."/>
            <person name="Huang Y."/>
            <person name="Wang X."/>
            <person name="Yang G."/>
            <person name="Jiang Z."/>
            <person name="Wang J."/>
            <person name="Qin N."/>
            <person name="Li L."/>
            <person name="Li J."/>
            <person name="Bolund L."/>
            <person name="Kristiansen K."/>
            <person name="Wong G.K."/>
            <person name="Olson M."/>
            <person name="Zhang X."/>
            <person name="Li S."/>
            <person name="Yang H."/>
            <person name="Wang J."/>
            <person name="Wang J."/>
        </authorList>
    </citation>
    <scope>NUCLEOTIDE SEQUENCE [LARGE SCALE GENOMIC DNA]</scope>
</reference>
<dbReference type="PANTHER" id="PTHR48188:SF3">
    <property type="entry name" value="60S RIBOSOMAL PROTEIN L37A-RELATED"/>
    <property type="match status" value="1"/>
</dbReference>
<accession>D2HL62</accession>
<evidence type="ECO:0000313" key="7">
    <source>
        <dbReference type="EMBL" id="EFB17495.1"/>
    </source>
</evidence>
<dbReference type="GO" id="GO:0006412">
    <property type="term" value="P:translation"/>
    <property type="evidence" value="ECO:0007669"/>
    <property type="project" value="InterPro"/>
</dbReference>
<dbReference type="EMBL" id="GL192990">
    <property type="protein sequence ID" value="EFB17495.1"/>
    <property type="molecule type" value="Genomic_DNA"/>
</dbReference>
<dbReference type="InParanoid" id="D2HL62"/>
<organism evidence="7">
    <name type="scientific">Ailuropoda melanoleuca</name>
    <name type="common">Giant panda</name>
    <dbReference type="NCBI Taxonomy" id="9646"/>
    <lineage>
        <taxon>Eukaryota</taxon>
        <taxon>Metazoa</taxon>
        <taxon>Chordata</taxon>
        <taxon>Craniata</taxon>
        <taxon>Vertebrata</taxon>
        <taxon>Euteleostomi</taxon>
        <taxon>Mammalia</taxon>
        <taxon>Eutheria</taxon>
        <taxon>Laurasiatheria</taxon>
        <taxon>Carnivora</taxon>
        <taxon>Caniformia</taxon>
        <taxon>Ursidae</taxon>
        <taxon>Ailuropoda</taxon>
    </lineage>
</organism>
<dbReference type="PANTHER" id="PTHR48188">
    <property type="entry name" value="60S RIBOSOMAL PROTEIN L43"/>
    <property type="match status" value="1"/>
</dbReference>
<keyword evidence="3" id="KW-0863">Zinc-finger</keyword>
<keyword evidence="5" id="KW-0689">Ribosomal protein</keyword>
<dbReference type="Gene3D" id="2.20.25.30">
    <property type="match status" value="1"/>
</dbReference>
<dbReference type="Pfam" id="PF01780">
    <property type="entry name" value="Ribosomal_L37ae"/>
    <property type="match status" value="1"/>
</dbReference>